<dbReference type="SMART" id="SM01190">
    <property type="entry name" value="EMP24_GP25L"/>
    <property type="match status" value="1"/>
</dbReference>
<dbReference type="AlphaFoldDB" id="R7QAI5"/>
<keyword evidence="4 10" id="KW-0732">Signal</keyword>
<reference evidence="13" key="1">
    <citation type="journal article" date="2013" name="Proc. Natl. Acad. Sci. U.S.A.">
        <title>Genome structure and metabolic features in the red seaweed Chondrus crispus shed light on evolution of the Archaeplastida.</title>
        <authorList>
            <person name="Collen J."/>
            <person name="Porcel B."/>
            <person name="Carre W."/>
            <person name="Ball S.G."/>
            <person name="Chaparro C."/>
            <person name="Tonon T."/>
            <person name="Barbeyron T."/>
            <person name="Michel G."/>
            <person name="Noel B."/>
            <person name="Valentin K."/>
            <person name="Elias M."/>
            <person name="Artiguenave F."/>
            <person name="Arun A."/>
            <person name="Aury J.M."/>
            <person name="Barbosa-Neto J.F."/>
            <person name="Bothwell J.H."/>
            <person name="Bouget F.Y."/>
            <person name="Brillet L."/>
            <person name="Cabello-Hurtado F."/>
            <person name="Capella-Gutierrez S."/>
            <person name="Charrier B."/>
            <person name="Cladiere L."/>
            <person name="Cock J.M."/>
            <person name="Coelho S.M."/>
            <person name="Colleoni C."/>
            <person name="Czjzek M."/>
            <person name="Da Silva C."/>
            <person name="Delage L."/>
            <person name="Denoeud F."/>
            <person name="Deschamps P."/>
            <person name="Dittami S.M."/>
            <person name="Gabaldon T."/>
            <person name="Gachon C.M."/>
            <person name="Groisillier A."/>
            <person name="Herve C."/>
            <person name="Jabbari K."/>
            <person name="Katinka M."/>
            <person name="Kloareg B."/>
            <person name="Kowalczyk N."/>
            <person name="Labadie K."/>
            <person name="Leblanc C."/>
            <person name="Lopez P.J."/>
            <person name="McLachlan D.H."/>
            <person name="Meslet-Cladiere L."/>
            <person name="Moustafa A."/>
            <person name="Nehr Z."/>
            <person name="Nyvall Collen P."/>
            <person name="Panaud O."/>
            <person name="Partensky F."/>
            <person name="Poulain J."/>
            <person name="Rensing S.A."/>
            <person name="Rousvoal S."/>
            <person name="Samson G."/>
            <person name="Symeonidi A."/>
            <person name="Weissenbach J."/>
            <person name="Zambounis A."/>
            <person name="Wincker P."/>
            <person name="Boyen C."/>
        </authorList>
    </citation>
    <scope>NUCLEOTIDE SEQUENCE [LARGE SCALE GENOMIC DNA]</scope>
    <source>
        <strain evidence="13">cv. Stackhouse</strain>
    </source>
</reference>
<name>R7QAI5_CHOCR</name>
<dbReference type="PANTHER" id="PTHR22811">
    <property type="entry name" value="TRANSMEMBRANE EMP24 DOMAIN-CONTAINING PROTEIN"/>
    <property type="match status" value="1"/>
</dbReference>
<accession>R7QAI5</accession>
<evidence type="ECO:0000256" key="1">
    <source>
        <dbReference type="ARBA" id="ARBA00004479"/>
    </source>
</evidence>
<sequence length="207" mass="23544">MHACLFLAALLLCLASESSAISFDLPPGKEECFFEDVHQGTNINGAYVVTRGGSHLDIDVSIFNPDSTQVYNAKREGEDKFMLKADKDGMYKFCFSNSMSMVSHKTVKLVITTGDPIDFSKLAKKESMDVVERWIVSISKTVRMIDFHQQEYRNLHERHLFAVASTNRRVKWWSFLECVAVMVVSGIQVMFIKRMFNKSAPGIKRMV</sequence>
<dbReference type="InterPro" id="IPR036598">
    <property type="entry name" value="GOLD_dom_sf"/>
</dbReference>
<keyword evidence="6 9" id="KW-0472">Membrane</keyword>
<evidence type="ECO:0000256" key="10">
    <source>
        <dbReference type="SAM" id="SignalP"/>
    </source>
</evidence>
<feature type="chain" id="PRO_5004454601" description="GOLD domain-containing protein" evidence="10">
    <location>
        <begin position="21"/>
        <end position="207"/>
    </location>
</feature>
<dbReference type="InterPro" id="IPR009038">
    <property type="entry name" value="GOLD_dom"/>
</dbReference>
<dbReference type="OrthoDB" id="62956at2759"/>
<proteinExistence type="inferred from homology"/>
<organism evidence="12 13">
    <name type="scientific">Chondrus crispus</name>
    <name type="common">Carrageen Irish moss</name>
    <name type="synonym">Polymorpha crispa</name>
    <dbReference type="NCBI Taxonomy" id="2769"/>
    <lineage>
        <taxon>Eukaryota</taxon>
        <taxon>Rhodophyta</taxon>
        <taxon>Florideophyceae</taxon>
        <taxon>Rhodymeniophycidae</taxon>
        <taxon>Gigartinales</taxon>
        <taxon>Gigartinaceae</taxon>
        <taxon>Chondrus</taxon>
    </lineage>
</organism>
<evidence type="ECO:0000256" key="7">
    <source>
        <dbReference type="ARBA" id="ARBA00037847"/>
    </source>
</evidence>
<evidence type="ECO:0000256" key="2">
    <source>
        <dbReference type="ARBA" id="ARBA00007104"/>
    </source>
</evidence>
<keyword evidence="5 9" id="KW-1133">Transmembrane helix</keyword>
<evidence type="ECO:0000256" key="9">
    <source>
        <dbReference type="SAM" id="Phobius"/>
    </source>
</evidence>
<evidence type="ECO:0000256" key="4">
    <source>
        <dbReference type="ARBA" id="ARBA00022729"/>
    </source>
</evidence>
<feature type="signal peptide" evidence="10">
    <location>
        <begin position="1"/>
        <end position="20"/>
    </location>
</feature>
<dbReference type="Gramene" id="CDF34813">
    <property type="protein sequence ID" value="CDF34813"/>
    <property type="gene ID" value="CHC_T00003720001"/>
</dbReference>
<dbReference type="Proteomes" id="UP000012073">
    <property type="component" value="Unassembled WGS sequence"/>
</dbReference>
<protein>
    <recommendedName>
        <fullName evidence="11">GOLD domain-containing protein</fullName>
    </recommendedName>
</protein>
<evidence type="ECO:0000256" key="8">
    <source>
        <dbReference type="RuleBase" id="RU003827"/>
    </source>
</evidence>
<dbReference type="STRING" id="2769.R7QAI5"/>
<dbReference type="OMA" id="YQIIFNN"/>
<dbReference type="GO" id="GO:0012505">
    <property type="term" value="C:endomembrane system"/>
    <property type="evidence" value="ECO:0007669"/>
    <property type="project" value="UniProtKB-SubCell"/>
</dbReference>
<dbReference type="SUPFAM" id="SSF101576">
    <property type="entry name" value="Supernatant protein factor (SPF), C-terminal domain"/>
    <property type="match status" value="1"/>
</dbReference>
<feature type="domain" description="GOLD" evidence="11">
    <location>
        <begin position="30"/>
        <end position="113"/>
    </location>
</feature>
<dbReference type="InterPro" id="IPR015720">
    <property type="entry name" value="Emp24-like"/>
</dbReference>
<dbReference type="KEGG" id="ccp:CHC_T00003720001"/>
<dbReference type="Pfam" id="PF01105">
    <property type="entry name" value="EMP24_GP25L"/>
    <property type="match status" value="1"/>
</dbReference>
<evidence type="ECO:0000256" key="3">
    <source>
        <dbReference type="ARBA" id="ARBA00022692"/>
    </source>
</evidence>
<comment type="subcellular location">
    <subcellularLocation>
        <location evidence="7">Endomembrane system</location>
        <topology evidence="7">Single-pass membrane protein</topology>
    </subcellularLocation>
    <subcellularLocation>
        <location evidence="1 8">Membrane</location>
        <topology evidence="1 8">Single-pass type I membrane protein</topology>
    </subcellularLocation>
</comment>
<dbReference type="EMBL" id="HG001706">
    <property type="protein sequence ID" value="CDF34813.1"/>
    <property type="molecule type" value="Genomic_DNA"/>
</dbReference>
<gene>
    <name evidence="12" type="ORF">CHC_T00003720001</name>
</gene>
<dbReference type="PROSITE" id="PS50866">
    <property type="entry name" value="GOLD"/>
    <property type="match status" value="1"/>
</dbReference>
<evidence type="ECO:0000256" key="5">
    <source>
        <dbReference type="ARBA" id="ARBA00022989"/>
    </source>
</evidence>
<dbReference type="RefSeq" id="XP_005714632.1">
    <property type="nucleotide sequence ID" value="XM_005714575.1"/>
</dbReference>
<keyword evidence="3 8" id="KW-0812">Transmembrane</keyword>
<feature type="transmembrane region" description="Helical" evidence="9">
    <location>
        <begin position="172"/>
        <end position="192"/>
    </location>
</feature>
<comment type="similarity">
    <text evidence="2 8">Belongs to the EMP24/GP25L family.</text>
</comment>
<dbReference type="GO" id="GO:0016020">
    <property type="term" value="C:membrane"/>
    <property type="evidence" value="ECO:0007669"/>
    <property type="project" value="UniProtKB-SubCell"/>
</dbReference>
<dbReference type="PhylomeDB" id="R7QAI5"/>
<evidence type="ECO:0000259" key="11">
    <source>
        <dbReference type="PROSITE" id="PS50866"/>
    </source>
</evidence>
<evidence type="ECO:0000313" key="13">
    <source>
        <dbReference type="Proteomes" id="UP000012073"/>
    </source>
</evidence>
<keyword evidence="13" id="KW-1185">Reference proteome</keyword>
<evidence type="ECO:0000256" key="6">
    <source>
        <dbReference type="ARBA" id="ARBA00023136"/>
    </source>
</evidence>
<dbReference type="GeneID" id="17322334"/>
<evidence type="ECO:0000313" key="12">
    <source>
        <dbReference type="EMBL" id="CDF34813.1"/>
    </source>
</evidence>